<evidence type="ECO:0000256" key="2">
    <source>
        <dbReference type="ARBA" id="ARBA00022786"/>
    </source>
</evidence>
<dbReference type="PANTHER" id="PTHR12696">
    <property type="entry name" value="TIP120"/>
    <property type="match status" value="1"/>
</dbReference>
<sequence length="114" mass="13117">MSFCIFLCRTAWGFFFIAMVYEPSRTHLDYSNGYRTSHQHQGMSTEIKCECLDILCDVLHKYGNLMDTDHESLLTSLLPQLSSNQASFRKKSISCIDVLLAIDLVLTSERQFHC</sequence>
<name>A0ABD2T2Q9_9SOLN</name>
<organism evidence="3 4">
    <name type="scientific">Solanum stoloniferum</name>
    <dbReference type="NCBI Taxonomy" id="62892"/>
    <lineage>
        <taxon>Eukaryota</taxon>
        <taxon>Viridiplantae</taxon>
        <taxon>Streptophyta</taxon>
        <taxon>Embryophyta</taxon>
        <taxon>Tracheophyta</taxon>
        <taxon>Spermatophyta</taxon>
        <taxon>Magnoliopsida</taxon>
        <taxon>eudicotyledons</taxon>
        <taxon>Gunneridae</taxon>
        <taxon>Pentapetalae</taxon>
        <taxon>asterids</taxon>
        <taxon>lamiids</taxon>
        <taxon>Solanales</taxon>
        <taxon>Solanaceae</taxon>
        <taxon>Solanoideae</taxon>
        <taxon>Solaneae</taxon>
        <taxon>Solanum</taxon>
    </lineage>
</organism>
<accession>A0ABD2T2Q9</accession>
<dbReference type="InterPro" id="IPR039852">
    <property type="entry name" value="CAND1/CAND2"/>
</dbReference>
<gene>
    <name evidence="3" type="ORF">AABB24_023127</name>
</gene>
<evidence type="ECO:0000256" key="1">
    <source>
        <dbReference type="ARBA" id="ARBA00022737"/>
    </source>
</evidence>
<evidence type="ECO:0000313" key="4">
    <source>
        <dbReference type="Proteomes" id="UP001627284"/>
    </source>
</evidence>
<keyword evidence="4" id="KW-1185">Reference proteome</keyword>
<keyword evidence="1" id="KW-0677">Repeat</keyword>
<dbReference type="EMBL" id="JBJKTR010000013">
    <property type="protein sequence ID" value="KAL3350518.1"/>
    <property type="molecule type" value="Genomic_DNA"/>
</dbReference>
<proteinExistence type="predicted"/>
<protein>
    <submittedName>
        <fullName evidence="3">Uncharacterized protein</fullName>
    </submittedName>
</protein>
<keyword evidence="2" id="KW-0833">Ubl conjugation pathway</keyword>
<comment type="caution">
    <text evidence="3">The sequence shown here is derived from an EMBL/GenBank/DDBJ whole genome shotgun (WGS) entry which is preliminary data.</text>
</comment>
<dbReference type="Proteomes" id="UP001627284">
    <property type="component" value="Unassembled WGS sequence"/>
</dbReference>
<dbReference type="AlphaFoldDB" id="A0ABD2T2Q9"/>
<dbReference type="Gene3D" id="1.25.10.10">
    <property type="entry name" value="Leucine-rich Repeat Variant"/>
    <property type="match status" value="1"/>
</dbReference>
<dbReference type="InterPro" id="IPR011989">
    <property type="entry name" value="ARM-like"/>
</dbReference>
<evidence type="ECO:0000313" key="3">
    <source>
        <dbReference type="EMBL" id="KAL3350518.1"/>
    </source>
</evidence>
<reference evidence="3 4" key="1">
    <citation type="submission" date="2024-05" db="EMBL/GenBank/DDBJ databases">
        <title>De novo assembly of an allotetraploid wild potato.</title>
        <authorList>
            <person name="Hosaka A.J."/>
        </authorList>
    </citation>
    <scope>NUCLEOTIDE SEQUENCE [LARGE SCALE GENOMIC DNA]</scope>
    <source>
        <tissue evidence="3">Young leaves</tissue>
    </source>
</reference>